<reference evidence="1 2" key="1">
    <citation type="journal article" date="2015" name="Stand. Genomic Sci.">
        <title>Genomic Encyclopedia of Bacterial and Archaeal Type Strains, Phase III: the genomes of soil and plant-associated and newly described type strains.</title>
        <authorList>
            <person name="Whitman W.B."/>
            <person name="Woyke T."/>
            <person name="Klenk H.P."/>
            <person name="Zhou Y."/>
            <person name="Lilburn T.G."/>
            <person name="Beck B.J."/>
            <person name="De Vos P."/>
            <person name="Vandamme P."/>
            <person name="Eisen J.A."/>
            <person name="Garrity G."/>
            <person name="Hugenholtz P."/>
            <person name="Kyrpides N.C."/>
        </authorList>
    </citation>
    <scope>NUCLEOTIDE SEQUENCE [LARGE SCALE GENOMIC DNA]</scope>
    <source>
        <strain evidence="1 2">CV2</strain>
    </source>
</reference>
<dbReference type="Proteomes" id="UP000293519">
    <property type="component" value="Unassembled WGS sequence"/>
</dbReference>
<organism evidence="1 2">
    <name type="scientific">Microcella putealis</name>
    <dbReference type="NCBI Taxonomy" id="337005"/>
    <lineage>
        <taxon>Bacteria</taxon>
        <taxon>Bacillati</taxon>
        <taxon>Actinomycetota</taxon>
        <taxon>Actinomycetes</taxon>
        <taxon>Micrococcales</taxon>
        <taxon>Microbacteriaceae</taxon>
        <taxon>Microcella</taxon>
    </lineage>
</organism>
<keyword evidence="2" id="KW-1185">Reference proteome</keyword>
<gene>
    <name evidence="1" type="ORF">EV141_1728</name>
</gene>
<dbReference type="AlphaFoldDB" id="A0A4Q7LPZ3"/>
<comment type="caution">
    <text evidence="1">The sequence shown here is derived from an EMBL/GenBank/DDBJ whole genome shotgun (WGS) entry which is preliminary data.</text>
</comment>
<protein>
    <submittedName>
        <fullName evidence="1">Uncharacterized protein</fullName>
    </submittedName>
</protein>
<proteinExistence type="predicted"/>
<dbReference type="EMBL" id="SGWW01000003">
    <property type="protein sequence ID" value="RZS56272.1"/>
    <property type="molecule type" value="Genomic_DNA"/>
</dbReference>
<sequence length="126" mass="13298">MIVVGVLTRVQLRAALAEAGVQFNSYAETLLDSTVFDDPSPQTVAVVERSVAELGLLDGGTMPEVFAAAQARGLALCPPGDTFLFSVAATNQDTALRQEVAQVRAGLHGVNDELVSTVENEDHCLE</sequence>
<name>A0A4Q7LPZ3_9MICO</name>
<evidence type="ECO:0000313" key="1">
    <source>
        <dbReference type="EMBL" id="RZS56272.1"/>
    </source>
</evidence>
<evidence type="ECO:0000313" key="2">
    <source>
        <dbReference type="Proteomes" id="UP000293519"/>
    </source>
</evidence>
<accession>A0A4Q7LPZ3</accession>